<dbReference type="Pfam" id="PF00083">
    <property type="entry name" value="Sugar_tr"/>
    <property type="match status" value="1"/>
</dbReference>
<sequence>MWNPWRENLKDTPKESLNWRLWYGVFVFGLMGAARGIDEGLIGTTAELKPFIDKFGLEDPNKSDKEQADLLSNITSMVQMGSILGALVAFFLTDKIGRLWATRQLCVLWVFGISLFLGSASTGSLGMVYAGRFIAGIGIGQTTVVAPTYLAETAPRAIRGLCVCAFAGAVYLGILLAYFATWGSSIHISDTTDAQWLVPNSMHLMFAGIIFTLSFLSRESPRWLIKVGRHEEALETLSRLRQLPPDHPYVTTEIMDINAQLEREQEATMGTTWLGPIRELISSKANLYRIQLSIMSQLLAQWSGANSITIYAPQYFAMMGTTGQNEKLFATAIFGLVKFVASITCAFFLIDFIGRKRALSFGITLQMFSMLYMAIFLFVDKSVTKSAEQTPSQKRAATGAIVMIYFSGLGWALGWNSIQYLINSEIYPLRLRALGGSIAMTFHFVNQYGNSKAVPLMFISMTHGGTMLFFSIVTAIGLAWVYFFLPETTGKSLEAMDEMFNLPWYLIGRKGAELTKGSGGMAEALDVGDEKAMSATIDRVGSTEEAERVRTERAPEKV</sequence>
<feature type="transmembrane region" description="Helical" evidence="9">
    <location>
        <begin position="105"/>
        <end position="127"/>
    </location>
</feature>
<dbReference type="GO" id="GO:0005351">
    <property type="term" value="F:carbohydrate:proton symporter activity"/>
    <property type="evidence" value="ECO:0007669"/>
    <property type="project" value="TreeGrafter"/>
</dbReference>
<keyword evidence="5 9" id="KW-1133">Transmembrane helix</keyword>
<comment type="similarity">
    <text evidence="2 7">Belongs to the major facilitator superfamily. Sugar transporter (TC 2.A.1.1) family.</text>
</comment>
<keyword evidence="6 9" id="KW-0472">Membrane</keyword>
<dbReference type="PROSITE" id="PS50850">
    <property type="entry name" value="MFS"/>
    <property type="match status" value="1"/>
</dbReference>
<feature type="compositionally biased region" description="Basic and acidic residues" evidence="8">
    <location>
        <begin position="541"/>
        <end position="558"/>
    </location>
</feature>
<feature type="transmembrane region" description="Helical" evidence="9">
    <location>
        <begin position="359"/>
        <end position="379"/>
    </location>
</feature>
<evidence type="ECO:0000259" key="10">
    <source>
        <dbReference type="PROSITE" id="PS50850"/>
    </source>
</evidence>
<feature type="transmembrane region" description="Helical" evidence="9">
    <location>
        <begin position="158"/>
        <end position="180"/>
    </location>
</feature>
<name>A0A6A6SR70_9PLEO</name>
<feature type="domain" description="Major facilitator superfamily (MFS) profile" evidence="10">
    <location>
        <begin position="24"/>
        <end position="489"/>
    </location>
</feature>
<feature type="transmembrane region" description="Helical" evidence="9">
    <location>
        <begin position="70"/>
        <end position="93"/>
    </location>
</feature>
<dbReference type="InterPro" id="IPR005828">
    <property type="entry name" value="MFS_sugar_transport-like"/>
</dbReference>
<dbReference type="InterPro" id="IPR005829">
    <property type="entry name" value="Sugar_transporter_CS"/>
</dbReference>
<comment type="subcellular location">
    <subcellularLocation>
        <location evidence="1">Membrane</location>
        <topology evidence="1">Multi-pass membrane protein</topology>
    </subcellularLocation>
</comment>
<keyword evidence="12" id="KW-1185">Reference proteome</keyword>
<evidence type="ECO:0000256" key="3">
    <source>
        <dbReference type="ARBA" id="ARBA00022448"/>
    </source>
</evidence>
<dbReference type="FunFam" id="1.20.1250.20:FF:000313">
    <property type="entry name" value="MFS quinate transporter"/>
    <property type="match status" value="1"/>
</dbReference>
<proteinExistence type="inferred from homology"/>
<feature type="transmembrane region" description="Helical" evidence="9">
    <location>
        <begin position="400"/>
        <end position="422"/>
    </location>
</feature>
<dbReference type="GO" id="GO:0016020">
    <property type="term" value="C:membrane"/>
    <property type="evidence" value="ECO:0007669"/>
    <property type="project" value="UniProtKB-SubCell"/>
</dbReference>
<feature type="transmembrane region" description="Helical" evidence="9">
    <location>
        <begin position="467"/>
        <end position="485"/>
    </location>
</feature>
<dbReference type="PANTHER" id="PTHR48022">
    <property type="entry name" value="PLASTIDIC GLUCOSE TRANSPORTER 4"/>
    <property type="match status" value="1"/>
</dbReference>
<dbReference type="OrthoDB" id="5296287at2759"/>
<keyword evidence="4 9" id="KW-0812">Transmembrane</keyword>
<keyword evidence="3 7" id="KW-0813">Transport</keyword>
<dbReference type="PRINTS" id="PR00171">
    <property type="entry name" value="SUGRTRNSPORT"/>
</dbReference>
<evidence type="ECO:0000256" key="4">
    <source>
        <dbReference type="ARBA" id="ARBA00022692"/>
    </source>
</evidence>
<feature type="transmembrane region" description="Helical" evidence="9">
    <location>
        <begin position="328"/>
        <end position="353"/>
    </location>
</feature>
<dbReference type="PROSITE" id="PS00216">
    <property type="entry name" value="SUGAR_TRANSPORT_1"/>
    <property type="match status" value="1"/>
</dbReference>
<feature type="transmembrane region" description="Helical" evidence="9">
    <location>
        <begin position="133"/>
        <end position="151"/>
    </location>
</feature>
<feature type="transmembrane region" description="Helical" evidence="9">
    <location>
        <begin position="200"/>
        <end position="216"/>
    </location>
</feature>
<evidence type="ECO:0000256" key="9">
    <source>
        <dbReference type="SAM" id="Phobius"/>
    </source>
</evidence>
<dbReference type="PANTHER" id="PTHR48022:SF8">
    <property type="entry name" value="MAJOR FACILITATOR SUPERFAMILY (MFS) PROFILE DOMAIN-CONTAINING PROTEIN-RELATED"/>
    <property type="match status" value="1"/>
</dbReference>
<evidence type="ECO:0000256" key="8">
    <source>
        <dbReference type="SAM" id="MobiDB-lite"/>
    </source>
</evidence>
<dbReference type="InterPro" id="IPR036259">
    <property type="entry name" value="MFS_trans_sf"/>
</dbReference>
<evidence type="ECO:0000313" key="12">
    <source>
        <dbReference type="Proteomes" id="UP000799324"/>
    </source>
</evidence>
<evidence type="ECO:0000256" key="6">
    <source>
        <dbReference type="ARBA" id="ARBA00023136"/>
    </source>
</evidence>
<evidence type="ECO:0000256" key="1">
    <source>
        <dbReference type="ARBA" id="ARBA00004141"/>
    </source>
</evidence>
<accession>A0A6A6SR70</accession>
<dbReference type="PROSITE" id="PS00217">
    <property type="entry name" value="SUGAR_TRANSPORT_2"/>
    <property type="match status" value="1"/>
</dbReference>
<dbReference type="InterPro" id="IPR020846">
    <property type="entry name" value="MFS_dom"/>
</dbReference>
<evidence type="ECO:0000256" key="5">
    <source>
        <dbReference type="ARBA" id="ARBA00022989"/>
    </source>
</evidence>
<protein>
    <submittedName>
        <fullName evidence="11">Hexose transport protein HXT3</fullName>
    </submittedName>
</protein>
<gene>
    <name evidence="11" type="ORF">K491DRAFT_720880</name>
</gene>
<dbReference type="Proteomes" id="UP000799324">
    <property type="component" value="Unassembled WGS sequence"/>
</dbReference>
<organism evidence="11 12">
    <name type="scientific">Lophiostoma macrostomum CBS 122681</name>
    <dbReference type="NCBI Taxonomy" id="1314788"/>
    <lineage>
        <taxon>Eukaryota</taxon>
        <taxon>Fungi</taxon>
        <taxon>Dikarya</taxon>
        <taxon>Ascomycota</taxon>
        <taxon>Pezizomycotina</taxon>
        <taxon>Dothideomycetes</taxon>
        <taxon>Pleosporomycetidae</taxon>
        <taxon>Pleosporales</taxon>
        <taxon>Lophiostomataceae</taxon>
        <taxon>Lophiostoma</taxon>
    </lineage>
</organism>
<dbReference type="AlphaFoldDB" id="A0A6A6SR70"/>
<evidence type="ECO:0000256" key="7">
    <source>
        <dbReference type="RuleBase" id="RU003346"/>
    </source>
</evidence>
<dbReference type="EMBL" id="MU004459">
    <property type="protein sequence ID" value="KAF2650335.1"/>
    <property type="molecule type" value="Genomic_DNA"/>
</dbReference>
<evidence type="ECO:0000313" key="11">
    <source>
        <dbReference type="EMBL" id="KAF2650335.1"/>
    </source>
</evidence>
<dbReference type="NCBIfam" id="TIGR00879">
    <property type="entry name" value="SP"/>
    <property type="match status" value="1"/>
</dbReference>
<reference evidence="11" key="1">
    <citation type="journal article" date="2020" name="Stud. Mycol.">
        <title>101 Dothideomycetes genomes: a test case for predicting lifestyles and emergence of pathogens.</title>
        <authorList>
            <person name="Haridas S."/>
            <person name="Albert R."/>
            <person name="Binder M."/>
            <person name="Bloem J."/>
            <person name="Labutti K."/>
            <person name="Salamov A."/>
            <person name="Andreopoulos B."/>
            <person name="Baker S."/>
            <person name="Barry K."/>
            <person name="Bills G."/>
            <person name="Bluhm B."/>
            <person name="Cannon C."/>
            <person name="Castanera R."/>
            <person name="Culley D."/>
            <person name="Daum C."/>
            <person name="Ezra D."/>
            <person name="Gonzalez J."/>
            <person name="Henrissat B."/>
            <person name="Kuo A."/>
            <person name="Liang C."/>
            <person name="Lipzen A."/>
            <person name="Lutzoni F."/>
            <person name="Magnuson J."/>
            <person name="Mondo S."/>
            <person name="Nolan M."/>
            <person name="Ohm R."/>
            <person name="Pangilinan J."/>
            <person name="Park H.-J."/>
            <person name="Ramirez L."/>
            <person name="Alfaro M."/>
            <person name="Sun H."/>
            <person name="Tritt A."/>
            <person name="Yoshinaga Y."/>
            <person name="Zwiers L.-H."/>
            <person name="Turgeon B."/>
            <person name="Goodwin S."/>
            <person name="Spatafora J."/>
            <person name="Crous P."/>
            <person name="Grigoriev I."/>
        </authorList>
    </citation>
    <scope>NUCLEOTIDE SEQUENCE</scope>
    <source>
        <strain evidence="11">CBS 122681</strain>
    </source>
</reference>
<feature type="region of interest" description="Disordered" evidence="8">
    <location>
        <begin position="539"/>
        <end position="558"/>
    </location>
</feature>
<feature type="transmembrane region" description="Helical" evidence="9">
    <location>
        <begin position="21"/>
        <end position="37"/>
    </location>
</feature>
<dbReference type="SUPFAM" id="SSF103473">
    <property type="entry name" value="MFS general substrate transporter"/>
    <property type="match status" value="1"/>
</dbReference>
<dbReference type="InterPro" id="IPR003663">
    <property type="entry name" value="Sugar/inositol_transpt"/>
</dbReference>
<evidence type="ECO:0000256" key="2">
    <source>
        <dbReference type="ARBA" id="ARBA00010992"/>
    </source>
</evidence>
<dbReference type="Gene3D" id="1.20.1250.20">
    <property type="entry name" value="MFS general substrate transporter like domains"/>
    <property type="match status" value="1"/>
</dbReference>
<dbReference type="InterPro" id="IPR050360">
    <property type="entry name" value="MFS_Sugar_Transporters"/>
</dbReference>